<organism evidence="4 5">
    <name type="scientific">Actinoalloteichus hymeniacidonis</name>
    <dbReference type="NCBI Taxonomy" id="340345"/>
    <lineage>
        <taxon>Bacteria</taxon>
        <taxon>Bacillati</taxon>
        <taxon>Actinomycetota</taxon>
        <taxon>Actinomycetes</taxon>
        <taxon>Pseudonocardiales</taxon>
        <taxon>Pseudonocardiaceae</taxon>
        <taxon>Actinoalloteichus</taxon>
    </lineage>
</organism>
<dbReference type="GO" id="GO:0046589">
    <property type="term" value="F:ribonuclease T1 activity"/>
    <property type="evidence" value="ECO:0007669"/>
    <property type="project" value="UniProtKB-EC"/>
</dbReference>
<sequence length="144" mass="15319">MVTIMATTTRRAIAALLFSVLALLPLNAAGLAAAEAGATALAQPACGDLSGYTEVDLSALPNEAADTVDLIEAGGPFPYPQDGTVFQNREDLLPDCSTGYYHEYTVETPGLDHRGARRIVTGSDGEFFYTSDHYASFRLVDVRS</sequence>
<dbReference type="EMBL" id="CP014859">
    <property type="protein sequence ID" value="AOS65263.1"/>
    <property type="molecule type" value="Genomic_DNA"/>
</dbReference>
<evidence type="ECO:0000313" key="4">
    <source>
        <dbReference type="EMBL" id="AOS65263.1"/>
    </source>
</evidence>
<evidence type="ECO:0000256" key="3">
    <source>
        <dbReference type="SAM" id="SignalP"/>
    </source>
</evidence>
<evidence type="ECO:0000313" key="5">
    <source>
        <dbReference type="Proteomes" id="UP000095210"/>
    </source>
</evidence>
<keyword evidence="5" id="KW-1185">Reference proteome</keyword>
<dbReference type="GO" id="GO:0003723">
    <property type="term" value="F:RNA binding"/>
    <property type="evidence" value="ECO:0007669"/>
    <property type="project" value="InterPro"/>
</dbReference>
<keyword evidence="1" id="KW-0540">Nuclease</keyword>
<feature type="chain" id="PRO_5042073988" evidence="3">
    <location>
        <begin position="29"/>
        <end position="144"/>
    </location>
</feature>
<keyword evidence="3" id="KW-0732">Signal</keyword>
<keyword evidence="4" id="KW-0456">Lyase</keyword>
<dbReference type="InterPro" id="IPR000026">
    <property type="entry name" value="N1-like"/>
</dbReference>
<protein>
    <submittedName>
        <fullName evidence="4">Ribonuclease</fullName>
        <ecNumber evidence="4">4.6.1.24</ecNumber>
    </submittedName>
</protein>
<evidence type="ECO:0000256" key="1">
    <source>
        <dbReference type="ARBA" id="ARBA00022722"/>
    </source>
</evidence>
<dbReference type="Pfam" id="PF00545">
    <property type="entry name" value="Ribonuclease"/>
    <property type="match status" value="1"/>
</dbReference>
<dbReference type="Proteomes" id="UP000095210">
    <property type="component" value="Chromosome"/>
</dbReference>
<accession>A0AAC9MZC1</accession>
<dbReference type="Gene3D" id="3.10.450.30">
    <property type="entry name" value="Microbial ribonucleases"/>
    <property type="match status" value="1"/>
</dbReference>
<gene>
    <name evidence="4" type="ORF">TL08_22405</name>
</gene>
<dbReference type="GO" id="GO:0016787">
    <property type="term" value="F:hydrolase activity"/>
    <property type="evidence" value="ECO:0007669"/>
    <property type="project" value="UniProtKB-KW"/>
</dbReference>
<proteinExistence type="predicted"/>
<reference evidence="5" key="1">
    <citation type="submission" date="2016-03" db="EMBL/GenBank/DDBJ databases">
        <title>Complete genome sequence of the type strain Actinoalloteichus hymeniacidonis DSM 45092.</title>
        <authorList>
            <person name="Schaffert L."/>
            <person name="Albersmeier A."/>
            <person name="Winkler A."/>
            <person name="Kalinowski J."/>
            <person name="Zotchev S."/>
            <person name="Ruckert C."/>
        </authorList>
    </citation>
    <scope>NUCLEOTIDE SEQUENCE [LARGE SCALE GENOMIC DNA]</scope>
    <source>
        <strain evidence="5">HPA177(T) (DSM 45092(T))</strain>
    </source>
</reference>
<dbReference type="InterPro" id="IPR016191">
    <property type="entry name" value="Ribonuclease/ribotoxin"/>
</dbReference>
<dbReference type="AlphaFoldDB" id="A0AAC9MZC1"/>
<dbReference type="SUPFAM" id="SSF53933">
    <property type="entry name" value="Microbial ribonucleases"/>
    <property type="match status" value="1"/>
</dbReference>
<feature type="signal peptide" evidence="3">
    <location>
        <begin position="1"/>
        <end position="28"/>
    </location>
</feature>
<evidence type="ECO:0000256" key="2">
    <source>
        <dbReference type="ARBA" id="ARBA00022801"/>
    </source>
</evidence>
<dbReference type="KEGG" id="ahm:TL08_22405"/>
<name>A0AAC9MZC1_9PSEU</name>
<dbReference type="EC" id="4.6.1.24" evidence="4"/>
<keyword evidence="2" id="KW-0378">Hydrolase</keyword>